<dbReference type="AlphaFoldDB" id="A0A4R7HYY2"/>
<name>A0A4R7HYY2_9ACTN</name>
<evidence type="ECO:0000313" key="3">
    <source>
        <dbReference type="Proteomes" id="UP000294558"/>
    </source>
</evidence>
<dbReference type="Proteomes" id="UP000294558">
    <property type="component" value="Unassembled WGS sequence"/>
</dbReference>
<dbReference type="InterPro" id="IPR050678">
    <property type="entry name" value="DNA_Partitioning_ATPase"/>
</dbReference>
<keyword evidence="3" id="KW-1185">Reference proteome</keyword>
<dbReference type="RefSeq" id="WP_133868698.1">
    <property type="nucleotide sequence ID" value="NZ_SOAU01000001.1"/>
</dbReference>
<dbReference type="InterPro" id="IPR027417">
    <property type="entry name" value="P-loop_NTPase"/>
</dbReference>
<dbReference type="EMBL" id="SOAU01000001">
    <property type="protein sequence ID" value="TDT16305.1"/>
    <property type="molecule type" value="Genomic_DNA"/>
</dbReference>
<dbReference type="OrthoDB" id="345269at2"/>
<feature type="domain" description="AAA" evidence="1">
    <location>
        <begin position="3"/>
        <end position="171"/>
    </location>
</feature>
<evidence type="ECO:0000259" key="1">
    <source>
        <dbReference type="Pfam" id="PF13614"/>
    </source>
</evidence>
<proteinExistence type="predicted"/>
<accession>A0A4R7HYY2</accession>
<reference evidence="2 3" key="1">
    <citation type="submission" date="2019-03" db="EMBL/GenBank/DDBJ databases">
        <title>Sequencing the genomes of 1000 actinobacteria strains.</title>
        <authorList>
            <person name="Klenk H.-P."/>
        </authorList>
    </citation>
    <scope>NUCLEOTIDE SEQUENCE [LARGE SCALE GENOMIC DNA]</scope>
    <source>
        <strain evidence="2 3">DSM 18936</strain>
    </source>
</reference>
<gene>
    <name evidence="2" type="ORF">BDK89_1889</name>
</gene>
<comment type="caution">
    <text evidence="2">The sequence shown here is derived from an EMBL/GenBank/DDBJ whole genome shotgun (WGS) entry which is preliminary data.</text>
</comment>
<protein>
    <submittedName>
        <fullName evidence="2">Cellulose biosynthesis protein BcsQ</fullName>
    </submittedName>
</protein>
<dbReference type="Gene3D" id="3.40.50.300">
    <property type="entry name" value="P-loop containing nucleotide triphosphate hydrolases"/>
    <property type="match status" value="1"/>
</dbReference>
<dbReference type="InterPro" id="IPR025669">
    <property type="entry name" value="AAA_dom"/>
</dbReference>
<dbReference type="SUPFAM" id="SSF52540">
    <property type="entry name" value="P-loop containing nucleoside triphosphate hydrolases"/>
    <property type="match status" value="1"/>
</dbReference>
<dbReference type="PANTHER" id="PTHR13696">
    <property type="entry name" value="P-LOOP CONTAINING NUCLEOSIDE TRIPHOSPHATE HYDROLASE"/>
    <property type="match status" value="1"/>
</dbReference>
<dbReference type="PANTHER" id="PTHR13696:SF99">
    <property type="entry name" value="COBYRINIC ACID AC-DIAMIDE SYNTHASE"/>
    <property type="match status" value="1"/>
</dbReference>
<organism evidence="2 3">
    <name type="scientific">Ilumatobacter fluminis</name>
    <dbReference type="NCBI Taxonomy" id="467091"/>
    <lineage>
        <taxon>Bacteria</taxon>
        <taxon>Bacillati</taxon>
        <taxon>Actinomycetota</taxon>
        <taxon>Acidimicrobiia</taxon>
        <taxon>Acidimicrobiales</taxon>
        <taxon>Ilumatobacteraceae</taxon>
        <taxon>Ilumatobacter</taxon>
    </lineage>
</organism>
<dbReference type="Pfam" id="PF13614">
    <property type="entry name" value="AAA_31"/>
    <property type="match status" value="1"/>
</dbReference>
<dbReference type="PIRSF" id="PIRSF009320">
    <property type="entry name" value="Nuc_binding_HP_1000"/>
    <property type="match status" value="1"/>
</dbReference>
<dbReference type="CDD" id="cd02042">
    <property type="entry name" value="ParAB_family"/>
    <property type="match status" value="1"/>
</dbReference>
<evidence type="ECO:0000313" key="2">
    <source>
        <dbReference type="EMBL" id="TDT16305.1"/>
    </source>
</evidence>
<sequence>MQRTVAVLNQKGGVGKTTVTLGLASAADAARRRVLVVDLDPQAASSWVLGIDPGGPSAAEALASKRANTRDFVVPSAWSDHVHVLPGSADLQRLEDGHVKRLRALLEQVEDDYEAVLVDCPPSLGDLTRSALVASAHALIVVEPSSLGLRGIGGVADVIDEIWDSHNPDLELSGVILNRVPAVSREAERRIDELARIVSRRAIWSPSIPQRVIINEAVGARRPVHSYGSRATDTAAVFDSLWRKVRGLVRS</sequence>